<gene>
    <name evidence="7" type="ORF">RN001_005030</name>
</gene>
<keyword evidence="8" id="KW-1185">Reference proteome</keyword>
<keyword evidence="4" id="KW-0804">Transcription</keyword>
<dbReference type="EMBL" id="JARPUR010000002">
    <property type="protein sequence ID" value="KAK4881711.1"/>
    <property type="molecule type" value="Genomic_DNA"/>
</dbReference>
<evidence type="ECO:0000256" key="1">
    <source>
        <dbReference type="ARBA" id="ARBA00011764"/>
    </source>
</evidence>
<comment type="caution">
    <text evidence="7">The sequence shown here is derived from an EMBL/GenBank/DDBJ whole genome shotgun (WGS) entry which is preliminary data.</text>
</comment>
<evidence type="ECO:0000313" key="8">
    <source>
        <dbReference type="Proteomes" id="UP001353858"/>
    </source>
</evidence>
<reference evidence="8" key="1">
    <citation type="submission" date="2023-01" db="EMBL/GenBank/DDBJ databases">
        <title>Key to firefly adult light organ development and bioluminescence: homeobox transcription factors regulate luciferase expression and transportation to peroxisome.</title>
        <authorList>
            <person name="Fu X."/>
        </authorList>
    </citation>
    <scope>NUCLEOTIDE SEQUENCE [LARGE SCALE GENOMIC DNA]</scope>
</reference>
<dbReference type="AlphaFoldDB" id="A0AAN7PFF4"/>
<dbReference type="PANTHER" id="PTHR21411:SF0">
    <property type="entry name" value="REGULATORY PROTEIN ZESTE"/>
    <property type="match status" value="1"/>
</dbReference>
<evidence type="ECO:0000256" key="3">
    <source>
        <dbReference type="ARBA" id="ARBA00023015"/>
    </source>
</evidence>
<dbReference type="Pfam" id="PF13873">
    <property type="entry name" value="Myb_DNA-bind_5"/>
    <property type="match status" value="1"/>
</dbReference>
<keyword evidence="3" id="KW-0805">Transcription regulation</keyword>
<evidence type="ECO:0000256" key="2">
    <source>
        <dbReference type="ARBA" id="ARBA00016807"/>
    </source>
</evidence>
<evidence type="ECO:0000313" key="7">
    <source>
        <dbReference type="EMBL" id="KAK4881711.1"/>
    </source>
</evidence>
<protein>
    <recommendedName>
        <fullName evidence="2">Regulatory protein zeste</fullName>
    </recommendedName>
</protein>
<dbReference type="Proteomes" id="UP001353858">
    <property type="component" value="Unassembled WGS sequence"/>
</dbReference>
<dbReference type="InterPro" id="IPR001005">
    <property type="entry name" value="SANT/Myb"/>
</dbReference>
<accession>A0AAN7PFF4</accession>
<feature type="domain" description="Myb-like" evidence="6">
    <location>
        <begin position="7"/>
        <end position="72"/>
    </location>
</feature>
<sequence>MSVKRKRTANYTADEKNLLLSIVHKYKHIVYNQKTDSTSCQEKSKCWEKIADEFNSGNPQNVRRKADSLHRLFLNLIQLQRKNCAEERTELYKTGGGSKKNIPTNDLLISIINEKTVEGFNNPFDGDQLASSSNEGTSVTTPTADLETTFIADLNHQDIENISDEEIDDLAWQHYKPADLKRPKPPPLVADLGNSEGKSNKKNEYDAARRRPALSFVANRHISEKYNILLDHRILLTEQEVQKRKREEEEWNFLTKKHKLEIENLEADLQKKKWKCKLNN</sequence>
<evidence type="ECO:0000256" key="5">
    <source>
        <dbReference type="ARBA" id="ARBA00025466"/>
    </source>
</evidence>
<name>A0AAN7PFF4_9COLE</name>
<evidence type="ECO:0000256" key="4">
    <source>
        <dbReference type="ARBA" id="ARBA00023163"/>
    </source>
</evidence>
<comment type="function">
    <text evidence="5">Involved in transvection phenomena (= synapsis-dependent gene expression), where the synaptic pairing of chromosomes carrying genes with which zeste interacts influences the expression of these genes. Zeste binds to DNA and stimulates transcription from a nearby promoter.</text>
</comment>
<dbReference type="InterPro" id="IPR028002">
    <property type="entry name" value="Myb_DNA-bind_5"/>
</dbReference>
<dbReference type="SMART" id="SM00717">
    <property type="entry name" value="SANT"/>
    <property type="match status" value="1"/>
</dbReference>
<proteinExistence type="predicted"/>
<organism evidence="7 8">
    <name type="scientific">Aquatica leii</name>
    <dbReference type="NCBI Taxonomy" id="1421715"/>
    <lineage>
        <taxon>Eukaryota</taxon>
        <taxon>Metazoa</taxon>
        <taxon>Ecdysozoa</taxon>
        <taxon>Arthropoda</taxon>
        <taxon>Hexapoda</taxon>
        <taxon>Insecta</taxon>
        <taxon>Pterygota</taxon>
        <taxon>Neoptera</taxon>
        <taxon>Endopterygota</taxon>
        <taxon>Coleoptera</taxon>
        <taxon>Polyphaga</taxon>
        <taxon>Elateriformia</taxon>
        <taxon>Elateroidea</taxon>
        <taxon>Lampyridae</taxon>
        <taxon>Luciolinae</taxon>
        <taxon>Aquatica</taxon>
    </lineage>
</organism>
<comment type="subunit">
    <text evidence="1">Self-associates forming complexes of several hundred monomers.</text>
</comment>
<evidence type="ECO:0000259" key="6">
    <source>
        <dbReference type="SMART" id="SM00717"/>
    </source>
</evidence>
<dbReference type="PANTHER" id="PTHR21411">
    <property type="entry name" value="APONTIC"/>
    <property type="match status" value="1"/>
</dbReference>